<reference evidence="3" key="1">
    <citation type="submission" date="2015-03" db="EMBL/GenBank/DDBJ databases">
        <title>Wuchereria bancrofti Genome Sequencing Papua New Guinea Strain.</title>
        <authorList>
            <person name="Small S.T."/>
            <person name="Serre D."/>
            <person name="Zimmerman P.A."/>
        </authorList>
    </citation>
    <scope>NUCLEOTIDE SEQUENCE [LARGE SCALE GENOMIC DNA]</scope>
    <source>
        <strain evidence="3">pt0022</strain>
    </source>
</reference>
<feature type="region of interest" description="Disordered" evidence="1">
    <location>
        <begin position="432"/>
        <end position="468"/>
    </location>
</feature>
<evidence type="ECO:0000256" key="1">
    <source>
        <dbReference type="SAM" id="MobiDB-lite"/>
    </source>
</evidence>
<protein>
    <submittedName>
        <fullName evidence="4">Uncharacterized protein</fullName>
    </submittedName>
</protein>
<reference evidence="4" key="3">
    <citation type="submission" date="2024-02" db="UniProtKB">
        <authorList>
            <consortium name="WormBaseParasite"/>
        </authorList>
    </citation>
    <scope>IDENTIFICATION</scope>
    <source>
        <strain evidence="4">pt0022</strain>
    </source>
</reference>
<feature type="compositionally biased region" description="Polar residues" evidence="1">
    <location>
        <begin position="459"/>
        <end position="468"/>
    </location>
</feature>
<proteinExistence type="predicted"/>
<organism evidence="3 4">
    <name type="scientific">Wuchereria bancrofti</name>
    <dbReference type="NCBI Taxonomy" id="6293"/>
    <lineage>
        <taxon>Eukaryota</taxon>
        <taxon>Metazoa</taxon>
        <taxon>Ecdysozoa</taxon>
        <taxon>Nematoda</taxon>
        <taxon>Chromadorea</taxon>
        <taxon>Rhabditida</taxon>
        <taxon>Spirurina</taxon>
        <taxon>Spiruromorpha</taxon>
        <taxon>Filarioidea</taxon>
        <taxon>Onchocercidae</taxon>
        <taxon>Wuchereria</taxon>
    </lineage>
</organism>
<reference evidence="3" key="2">
    <citation type="journal article" date="2016" name="Mol. Ecol.">
        <title>Population genomics of the filarial nematode parasite Wuchereria bancrofti from mosquitoes.</title>
        <authorList>
            <person name="Small S.T."/>
            <person name="Reimer L.J."/>
            <person name="Tisch D.J."/>
            <person name="King C.L."/>
            <person name="Christensen B.M."/>
            <person name="Siba P.M."/>
            <person name="Kazura J.W."/>
            <person name="Serre D."/>
            <person name="Zimmerman P.A."/>
        </authorList>
    </citation>
    <scope>NUCLEOTIDE SEQUENCE</scope>
    <source>
        <strain evidence="3">pt0022</strain>
    </source>
</reference>
<evidence type="ECO:0000313" key="4">
    <source>
        <dbReference type="WBParaSite" id="mrna-Wban_02824"/>
    </source>
</evidence>
<evidence type="ECO:0000313" key="3">
    <source>
        <dbReference type="Proteomes" id="UP000093561"/>
    </source>
</evidence>
<dbReference type="WBParaSite" id="mrna-Wban_02824">
    <property type="protein sequence ID" value="mrna-Wban_02824"/>
    <property type="gene ID" value="Wban_02824"/>
</dbReference>
<feature type="chain" id="PRO_5042084980" evidence="2">
    <location>
        <begin position="20"/>
        <end position="468"/>
    </location>
</feature>
<sequence length="468" mass="53217">MNDFWHLLCLWAIFHFSRSQISYSKYVEEFGSRNGLKPEIGSKDGTNLKFDYGIARNEISKWKGVNGKPSTSRMLTHPEVAEFIKKGTKRIVTDKQKTEANAEKRNADDLKLGYQQNSSFEFDLNSESKIKFPLSEMNLQKNANKLGKRPIPLYIATHYFKLSKEIEKYFNENFKEELSNLKKERAVSYGSNDEENVDYQQSSDTTLSYPTFNQPNVTPSIAAANFDVNLQVTSPSSYQSQLAQSIENHEFQPQNQALAFPEDEKQGKILDLNNFPKPGNCPPLNPLSDSLPHDNTDKSCGETLTGTAIDPNCACMYFVAERNEQGCATKFYILCYRFSNQVCLSIITFINVIIITSISFIPGTHPDLNIPQVPGTHPELNIEVQPGEQIDNYNQRKQKLRQQSGRMKKESARVEVNKKINQTFPLDKEAKLKKDEAQTTTTTTIRPTSKTAPIKRRINQTSKLPKEI</sequence>
<name>A0AAF5PMY7_WUCBA</name>
<dbReference type="AlphaFoldDB" id="A0AAF5PMY7"/>
<evidence type="ECO:0000256" key="2">
    <source>
        <dbReference type="SAM" id="SignalP"/>
    </source>
</evidence>
<dbReference type="Proteomes" id="UP000093561">
    <property type="component" value="Unassembled WGS sequence"/>
</dbReference>
<accession>A0AAF5PMY7</accession>
<feature type="signal peptide" evidence="2">
    <location>
        <begin position="1"/>
        <end position="19"/>
    </location>
</feature>
<keyword evidence="2" id="KW-0732">Signal</keyword>